<dbReference type="InterPro" id="IPR052175">
    <property type="entry name" value="ComplexI-like_HydComp"/>
</dbReference>
<feature type="transmembrane region" description="Helical" evidence="8">
    <location>
        <begin position="513"/>
        <end position="535"/>
    </location>
</feature>
<evidence type="ECO:0000256" key="6">
    <source>
        <dbReference type="ARBA" id="ARBA00023136"/>
    </source>
</evidence>
<feature type="transmembrane region" description="Helical" evidence="8">
    <location>
        <begin position="100"/>
        <end position="129"/>
    </location>
</feature>
<feature type="transmembrane region" description="Helical" evidence="8">
    <location>
        <begin position="194"/>
        <end position="215"/>
    </location>
</feature>
<evidence type="ECO:0000256" key="1">
    <source>
        <dbReference type="ARBA" id="ARBA00004651"/>
    </source>
</evidence>
<keyword evidence="3 7" id="KW-0812">Transmembrane</keyword>
<proteinExistence type="predicted"/>
<feature type="transmembrane region" description="Helical" evidence="8">
    <location>
        <begin position="315"/>
        <end position="336"/>
    </location>
</feature>
<feature type="domain" description="NADH:quinone oxidoreductase/Mrp antiporter transmembrane" evidence="9">
    <location>
        <begin position="114"/>
        <end position="373"/>
    </location>
</feature>
<dbReference type="PANTHER" id="PTHR42682">
    <property type="entry name" value="HYDROGENASE-4 COMPONENT F"/>
    <property type="match status" value="1"/>
</dbReference>
<dbReference type="STRING" id="1122133.SAMN02745157_3390"/>
<dbReference type="RefSeq" id="WP_073054963.1">
    <property type="nucleotide sequence ID" value="NZ_FQUP01000003.1"/>
</dbReference>
<dbReference type="Pfam" id="PF00361">
    <property type="entry name" value="Proton_antipo_M"/>
    <property type="match status" value="1"/>
</dbReference>
<evidence type="ECO:0000256" key="8">
    <source>
        <dbReference type="SAM" id="Phobius"/>
    </source>
</evidence>
<dbReference type="GO" id="GO:0016491">
    <property type="term" value="F:oxidoreductase activity"/>
    <property type="evidence" value="ECO:0007669"/>
    <property type="project" value="UniProtKB-KW"/>
</dbReference>
<dbReference type="AlphaFoldDB" id="A0A1M5GFN4"/>
<keyword evidence="11" id="KW-1185">Reference proteome</keyword>
<feature type="transmembrane region" description="Helical" evidence="8">
    <location>
        <begin position="149"/>
        <end position="174"/>
    </location>
</feature>
<feature type="transmembrane region" description="Helical" evidence="8">
    <location>
        <begin position="66"/>
        <end position="88"/>
    </location>
</feature>
<comment type="subcellular location">
    <subcellularLocation>
        <location evidence="1">Cell membrane</location>
        <topology evidence="1">Multi-pass membrane protein</topology>
    </subcellularLocation>
    <subcellularLocation>
        <location evidence="7">Membrane</location>
        <topology evidence="7">Multi-pass membrane protein</topology>
    </subcellularLocation>
</comment>
<evidence type="ECO:0000256" key="3">
    <source>
        <dbReference type="ARBA" id="ARBA00022692"/>
    </source>
</evidence>
<feature type="transmembrane region" description="Helical" evidence="8">
    <location>
        <begin position="454"/>
        <end position="472"/>
    </location>
</feature>
<protein>
    <submittedName>
        <fullName evidence="10">Formate hydrogenlyase subunit 3/Multisubunit Na+/H+ antiporter, MnhD subunit</fullName>
    </submittedName>
</protein>
<evidence type="ECO:0000256" key="2">
    <source>
        <dbReference type="ARBA" id="ARBA00022475"/>
    </source>
</evidence>
<feature type="transmembrane region" description="Helical" evidence="8">
    <location>
        <begin position="259"/>
        <end position="277"/>
    </location>
</feature>
<evidence type="ECO:0000313" key="11">
    <source>
        <dbReference type="Proteomes" id="UP000184485"/>
    </source>
</evidence>
<evidence type="ECO:0000259" key="9">
    <source>
        <dbReference type="Pfam" id="PF00361"/>
    </source>
</evidence>
<feature type="transmembrane region" description="Helical" evidence="8">
    <location>
        <begin position="284"/>
        <end position="309"/>
    </location>
</feature>
<dbReference type="PANTHER" id="PTHR42682:SF4">
    <property type="entry name" value="NADH-UBIQUINONE_PLASTOQUINONE"/>
    <property type="match status" value="1"/>
</dbReference>
<dbReference type="GO" id="GO:0016829">
    <property type="term" value="F:lyase activity"/>
    <property type="evidence" value="ECO:0007669"/>
    <property type="project" value="UniProtKB-KW"/>
</dbReference>
<evidence type="ECO:0000256" key="4">
    <source>
        <dbReference type="ARBA" id="ARBA00022989"/>
    </source>
</evidence>
<evidence type="ECO:0000256" key="7">
    <source>
        <dbReference type="RuleBase" id="RU000320"/>
    </source>
</evidence>
<name>A0A1M5GFN4_9HYPH</name>
<feature type="transmembrane region" description="Helical" evidence="8">
    <location>
        <begin position="29"/>
        <end position="54"/>
    </location>
</feature>
<evidence type="ECO:0000256" key="5">
    <source>
        <dbReference type="ARBA" id="ARBA00023002"/>
    </source>
</evidence>
<feature type="transmembrane region" description="Helical" evidence="8">
    <location>
        <begin position="422"/>
        <end position="442"/>
    </location>
</feature>
<reference evidence="10 11" key="1">
    <citation type="submission" date="2016-11" db="EMBL/GenBank/DDBJ databases">
        <authorList>
            <person name="Jaros S."/>
            <person name="Januszkiewicz K."/>
            <person name="Wedrychowicz H."/>
        </authorList>
    </citation>
    <scope>NUCLEOTIDE SEQUENCE [LARGE SCALE GENOMIC DNA]</scope>
    <source>
        <strain evidence="10 11">DSM 19436</strain>
    </source>
</reference>
<feature type="transmembrane region" description="Helical" evidence="8">
    <location>
        <begin position="348"/>
        <end position="369"/>
    </location>
</feature>
<accession>A0A1M5GFN4</accession>
<feature type="transmembrane region" description="Helical" evidence="8">
    <location>
        <begin position="227"/>
        <end position="247"/>
    </location>
</feature>
<sequence>MNVLLPLAALFPLALFALSAFSPWVRQRLARLLWLAPLPGLVAALFAIDGAVTLPGPLGLALDFPGAMLLGAAALIWLAAGIAAPAFWREKLETLPYQSWWLLTMTGSLAVFMAANLVTFYLTFSLVSLAGYGLVTRDGGAAAFRAGRVYFTLAVVGEAFLLTAFVLLAVGTPSGSMAIPDVVAALPASPSRDAALVFLILGLGSKMGLVPLHVWMPPTYSAAPFPAAAVLSGAAVKAGVIGLVRFLPFSAALPGWGEALAMVGFVSAFFGVAVGLTQRNPKAVLAYSSISQMGFIAAVAGMALAAGRLAAPSELAFYALHHVFAKGGLFLALAAIATTGPRHLRPILWPAIVVALGIAGLPLTGGALAKLAVKDALGSGLAGTLGSLSAAASTILMLHFITRARTIAASDDRAEAPLAIRGAWWIAAAAALLLPWLLFPSVAGSIGKVLEVKAIFDLAWPMVLGGVAFLGWSRLSRRPELPPGDVLIVLRPAATSVRGLTDRIARAEAWITTWPVAGTLLLLLAIGFAGAMVAAR</sequence>
<dbReference type="InterPro" id="IPR001750">
    <property type="entry name" value="ND/Mrp_TM"/>
</dbReference>
<dbReference type="EMBL" id="FQUP01000003">
    <property type="protein sequence ID" value="SHG02509.1"/>
    <property type="molecule type" value="Genomic_DNA"/>
</dbReference>
<keyword evidence="2" id="KW-1003">Cell membrane</keyword>
<evidence type="ECO:0000313" key="10">
    <source>
        <dbReference type="EMBL" id="SHG02509.1"/>
    </source>
</evidence>
<gene>
    <name evidence="10" type="ORF">SAMN02745157_3390</name>
</gene>
<dbReference type="Proteomes" id="UP000184485">
    <property type="component" value="Unassembled WGS sequence"/>
</dbReference>
<keyword evidence="6 8" id="KW-0472">Membrane</keyword>
<dbReference type="GO" id="GO:0005886">
    <property type="term" value="C:plasma membrane"/>
    <property type="evidence" value="ECO:0007669"/>
    <property type="project" value="UniProtKB-SubCell"/>
</dbReference>
<organism evidence="10 11">
    <name type="scientific">Kaistia soli DSM 19436</name>
    <dbReference type="NCBI Taxonomy" id="1122133"/>
    <lineage>
        <taxon>Bacteria</taxon>
        <taxon>Pseudomonadati</taxon>
        <taxon>Pseudomonadota</taxon>
        <taxon>Alphaproteobacteria</taxon>
        <taxon>Hyphomicrobiales</taxon>
        <taxon>Kaistiaceae</taxon>
        <taxon>Kaistia</taxon>
    </lineage>
</organism>
<keyword evidence="10" id="KW-0456">Lyase</keyword>
<feature type="transmembrane region" description="Helical" evidence="8">
    <location>
        <begin position="381"/>
        <end position="401"/>
    </location>
</feature>
<keyword evidence="5" id="KW-0560">Oxidoreductase</keyword>
<keyword evidence="4 8" id="KW-1133">Transmembrane helix</keyword>